<gene>
    <name evidence="2" type="ORF">PILCRDRAFT_844</name>
</gene>
<dbReference type="OrthoDB" id="3261993at2759"/>
<reference evidence="2 3" key="1">
    <citation type="submission" date="2014-04" db="EMBL/GenBank/DDBJ databases">
        <authorList>
            <consortium name="DOE Joint Genome Institute"/>
            <person name="Kuo A."/>
            <person name="Tarkka M."/>
            <person name="Buscot F."/>
            <person name="Kohler A."/>
            <person name="Nagy L.G."/>
            <person name="Floudas D."/>
            <person name="Copeland A."/>
            <person name="Barry K.W."/>
            <person name="Cichocki N."/>
            <person name="Veneault-Fourrey C."/>
            <person name="LaButti K."/>
            <person name="Lindquist E.A."/>
            <person name="Lipzen A."/>
            <person name="Lundell T."/>
            <person name="Morin E."/>
            <person name="Murat C."/>
            <person name="Sun H."/>
            <person name="Tunlid A."/>
            <person name="Henrissat B."/>
            <person name="Grigoriev I.V."/>
            <person name="Hibbett D.S."/>
            <person name="Martin F."/>
            <person name="Nordberg H.P."/>
            <person name="Cantor M.N."/>
            <person name="Hua S.X."/>
        </authorList>
    </citation>
    <scope>NUCLEOTIDE SEQUENCE [LARGE SCALE GENOMIC DNA]</scope>
    <source>
        <strain evidence="2 3">F 1598</strain>
    </source>
</reference>
<reference evidence="3" key="2">
    <citation type="submission" date="2015-01" db="EMBL/GenBank/DDBJ databases">
        <title>Evolutionary Origins and Diversification of the Mycorrhizal Mutualists.</title>
        <authorList>
            <consortium name="DOE Joint Genome Institute"/>
            <consortium name="Mycorrhizal Genomics Consortium"/>
            <person name="Kohler A."/>
            <person name="Kuo A."/>
            <person name="Nagy L.G."/>
            <person name="Floudas D."/>
            <person name="Copeland A."/>
            <person name="Barry K.W."/>
            <person name="Cichocki N."/>
            <person name="Veneault-Fourrey C."/>
            <person name="LaButti K."/>
            <person name="Lindquist E.A."/>
            <person name="Lipzen A."/>
            <person name="Lundell T."/>
            <person name="Morin E."/>
            <person name="Murat C."/>
            <person name="Riley R."/>
            <person name="Ohm R."/>
            <person name="Sun H."/>
            <person name="Tunlid A."/>
            <person name="Henrissat B."/>
            <person name="Grigoriev I.V."/>
            <person name="Hibbett D.S."/>
            <person name="Martin F."/>
        </authorList>
    </citation>
    <scope>NUCLEOTIDE SEQUENCE [LARGE SCALE GENOMIC DNA]</scope>
    <source>
        <strain evidence="3">F 1598</strain>
    </source>
</reference>
<feature type="compositionally biased region" description="Pro residues" evidence="1">
    <location>
        <begin position="92"/>
        <end position="105"/>
    </location>
</feature>
<feature type="region of interest" description="Disordered" evidence="1">
    <location>
        <begin position="1"/>
        <end position="105"/>
    </location>
</feature>
<keyword evidence="3" id="KW-1185">Reference proteome</keyword>
<evidence type="ECO:0000256" key="1">
    <source>
        <dbReference type="SAM" id="MobiDB-lite"/>
    </source>
</evidence>
<feature type="compositionally biased region" description="Basic and acidic residues" evidence="1">
    <location>
        <begin position="44"/>
        <end position="64"/>
    </location>
</feature>
<protein>
    <submittedName>
        <fullName evidence="2">Uncharacterized protein</fullName>
    </submittedName>
</protein>
<evidence type="ECO:0000313" key="2">
    <source>
        <dbReference type="EMBL" id="KIM91737.1"/>
    </source>
</evidence>
<name>A0A0C3CPX3_PILCF</name>
<proteinExistence type="predicted"/>
<sequence>MPVIPPASTATLETVASGVPDSTGPAKCRLHKAPQSSTVVWDNETEKASNEGSEIERSGKRQHSDQGQNNLHEHTSPPAAPAAGDSLSDFQPSPPVTPLPAPPVEQKPFLSETEIQAKDNFLARLQAKAAKAVTPAPNLPPQTSPADTAQYTPCPANGFPLVHGWNSTHPFDNIDYTQIVDWLQLPGPRIFVQPLGHGYYPPAVVQEIVGLLKTTIEDILGCAGVKITAPIAAAIPNSPDHAPYTYLVRNISEDVAAKLIEQGCWVSKKIGFLVYTAQTSLPTYVGGIQGFSASDEEDIATIRSLVQRGFSGPEIAPIIAEISAEGDLRHLPEEECITKILDTLGVQMVNIHAPGGSLRPIANLYINCSFDNDEGWTRLVNAIAKLEYRNSLIGTGVYHPG</sequence>
<dbReference type="Proteomes" id="UP000054166">
    <property type="component" value="Unassembled WGS sequence"/>
</dbReference>
<dbReference type="HOGENOM" id="CLU_687187_0_0_1"/>
<evidence type="ECO:0000313" key="3">
    <source>
        <dbReference type="Proteomes" id="UP000054166"/>
    </source>
</evidence>
<organism evidence="2 3">
    <name type="scientific">Piloderma croceum (strain F 1598)</name>
    <dbReference type="NCBI Taxonomy" id="765440"/>
    <lineage>
        <taxon>Eukaryota</taxon>
        <taxon>Fungi</taxon>
        <taxon>Dikarya</taxon>
        <taxon>Basidiomycota</taxon>
        <taxon>Agaricomycotina</taxon>
        <taxon>Agaricomycetes</taxon>
        <taxon>Agaricomycetidae</taxon>
        <taxon>Atheliales</taxon>
        <taxon>Atheliaceae</taxon>
        <taxon>Piloderma</taxon>
    </lineage>
</organism>
<dbReference type="AlphaFoldDB" id="A0A0C3CPX3"/>
<dbReference type="InParanoid" id="A0A0C3CPX3"/>
<dbReference type="EMBL" id="KN832971">
    <property type="protein sequence ID" value="KIM91737.1"/>
    <property type="molecule type" value="Genomic_DNA"/>
</dbReference>
<accession>A0A0C3CPX3</accession>